<evidence type="ECO:0000259" key="5">
    <source>
        <dbReference type="PROSITE" id="PS51352"/>
    </source>
</evidence>
<dbReference type="Gene3D" id="3.40.30.10">
    <property type="entry name" value="Glutaredoxin"/>
    <property type="match status" value="1"/>
</dbReference>
<gene>
    <name evidence="6" type="ORF">METZ01_LOCUS108747</name>
</gene>
<dbReference type="GO" id="GO:0033554">
    <property type="term" value="P:cellular response to stress"/>
    <property type="evidence" value="ECO:0007669"/>
    <property type="project" value="TreeGrafter"/>
</dbReference>
<evidence type="ECO:0000256" key="2">
    <source>
        <dbReference type="ARBA" id="ARBA00022862"/>
    </source>
</evidence>
<accession>A0A381WVD1</accession>
<dbReference type="InterPro" id="IPR024706">
    <property type="entry name" value="Peroxiredoxin_AhpC-typ"/>
</dbReference>
<dbReference type="Pfam" id="PF00578">
    <property type="entry name" value="AhpC-TSA"/>
    <property type="match status" value="1"/>
</dbReference>
<dbReference type="PANTHER" id="PTHR10681">
    <property type="entry name" value="THIOREDOXIN PEROXIDASE"/>
    <property type="match status" value="1"/>
</dbReference>
<dbReference type="GO" id="GO:0005829">
    <property type="term" value="C:cytosol"/>
    <property type="evidence" value="ECO:0007669"/>
    <property type="project" value="TreeGrafter"/>
</dbReference>
<sequence length="169" mass="18531">MLTVGDEFPQFMSAGVNGGNEIVDVGNGFVEGWAVYYFYPKDFTFICPTEIAEMDRLVDEGVEVYGFSGDNEFCKLNWKESNDLISNIRHSLVADTGLHLSDELGIIDHDNGVCYRATFIVDPDNIIQHVSVNALDTGRNADEVIRTLQGLQAGGLTGCAWTPGQDFVA</sequence>
<dbReference type="PIRSF" id="PIRSF000239">
    <property type="entry name" value="AHPC"/>
    <property type="match status" value="1"/>
</dbReference>
<keyword evidence="4" id="KW-0676">Redox-active center</keyword>
<name>A0A381WVD1_9ZZZZ</name>
<organism evidence="6">
    <name type="scientific">marine metagenome</name>
    <dbReference type="NCBI Taxonomy" id="408172"/>
    <lineage>
        <taxon>unclassified sequences</taxon>
        <taxon>metagenomes</taxon>
        <taxon>ecological metagenomes</taxon>
    </lineage>
</organism>
<dbReference type="SUPFAM" id="SSF52833">
    <property type="entry name" value="Thioredoxin-like"/>
    <property type="match status" value="1"/>
</dbReference>
<dbReference type="GO" id="GO:0006979">
    <property type="term" value="P:response to oxidative stress"/>
    <property type="evidence" value="ECO:0007669"/>
    <property type="project" value="TreeGrafter"/>
</dbReference>
<evidence type="ECO:0000256" key="3">
    <source>
        <dbReference type="ARBA" id="ARBA00023002"/>
    </source>
</evidence>
<evidence type="ECO:0000313" key="6">
    <source>
        <dbReference type="EMBL" id="SVA55893.1"/>
    </source>
</evidence>
<dbReference type="PROSITE" id="PS51352">
    <property type="entry name" value="THIOREDOXIN_2"/>
    <property type="match status" value="1"/>
</dbReference>
<dbReference type="InterPro" id="IPR000866">
    <property type="entry name" value="AhpC/TSA"/>
</dbReference>
<dbReference type="GO" id="GO:0045454">
    <property type="term" value="P:cell redox homeostasis"/>
    <property type="evidence" value="ECO:0007669"/>
    <property type="project" value="TreeGrafter"/>
</dbReference>
<protein>
    <recommendedName>
        <fullName evidence="5">Thioredoxin domain-containing protein</fullName>
    </recommendedName>
</protein>
<evidence type="ECO:0000256" key="4">
    <source>
        <dbReference type="ARBA" id="ARBA00023284"/>
    </source>
</evidence>
<dbReference type="EMBL" id="UINC01012855">
    <property type="protein sequence ID" value="SVA55893.1"/>
    <property type="molecule type" value="Genomic_DNA"/>
</dbReference>
<dbReference type="InterPro" id="IPR036249">
    <property type="entry name" value="Thioredoxin-like_sf"/>
</dbReference>
<dbReference type="GO" id="GO:0008379">
    <property type="term" value="F:thioredoxin peroxidase activity"/>
    <property type="evidence" value="ECO:0007669"/>
    <property type="project" value="TreeGrafter"/>
</dbReference>
<evidence type="ECO:0000256" key="1">
    <source>
        <dbReference type="ARBA" id="ARBA00022559"/>
    </source>
</evidence>
<keyword evidence="1" id="KW-0575">Peroxidase</keyword>
<dbReference type="AlphaFoldDB" id="A0A381WVD1"/>
<keyword evidence="3" id="KW-0560">Oxidoreductase</keyword>
<dbReference type="InterPro" id="IPR013766">
    <property type="entry name" value="Thioredoxin_domain"/>
</dbReference>
<dbReference type="InterPro" id="IPR050217">
    <property type="entry name" value="Peroxiredoxin"/>
</dbReference>
<reference evidence="6" key="1">
    <citation type="submission" date="2018-05" db="EMBL/GenBank/DDBJ databases">
        <authorList>
            <person name="Lanie J.A."/>
            <person name="Ng W.-L."/>
            <person name="Kazmierczak K.M."/>
            <person name="Andrzejewski T.M."/>
            <person name="Davidsen T.M."/>
            <person name="Wayne K.J."/>
            <person name="Tettelin H."/>
            <person name="Glass J.I."/>
            <person name="Rusch D."/>
            <person name="Podicherti R."/>
            <person name="Tsui H.-C.T."/>
            <person name="Winkler M.E."/>
        </authorList>
    </citation>
    <scope>NUCLEOTIDE SEQUENCE</scope>
</reference>
<dbReference type="PANTHER" id="PTHR10681:SF121">
    <property type="entry name" value="ALKYL HYDROPEROXIDE REDUCTASE C"/>
    <property type="match status" value="1"/>
</dbReference>
<keyword evidence="2" id="KW-0049">Antioxidant</keyword>
<proteinExistence type="predicted"/>
<dbReference type="GO" id="GO:0042744">
    <property type="term" value="P:hydrogen peroxide catabolic process"/>
    <property type="evidence" value="ECO:0007669"/>
    <property type="project" value="TreeGrafter"/>
</dbReference>
<feature type="domain" description="Thioredoxin" evidence="5">
    <location>
        <begin position="2"/>
        <end position="153"/>
    </location>
</feature>